<dbReference type="InterPro" id="IPR001932">
    <property type="entry name" value="PPM-type_phosphatase-like_dom"/>
</dbReference>
<keyword evidence="3" id="KW-0812">Transmembrane</keyword>
<dbReference type="AlphaFoldDB" id="A1ZR44"/>
<evidence type="ECO:0000313" key="5">
    <source>
        <dbReference type="EMBL" id="EAY27133.1"/>
    </source>
</evidence>
<keyword evidence="3" id="KW-1133">Transmembrane helix</keyword>
<dbReference type="InterPro" id="IPR029016">
    <property type="entry name" value="GAF-like_dom_sf"/>
</dbReference>
<dbReference type="SUPFAM" id="SSF55781">
    <property type="entry name" value="GAF domain-like"/>
    <property type="match status" value="1"/>
</dbReference>
<dbReference type="OrthoDB" id="9763484at2"/>
<organism evidence="5 6">
    <name type="scientific">Microscilla marina ATCC 23134</name>
    <dbReference type="NCBI Taxonomy" id="313606"/>
    <lineage>
        <taxon>Bacteria</taxon>
        <taxon>Pseudomonadati</taxon>
        <taxon>Bacteroidota</taxon>
        <taxon>Cytophagia</taxon>
        <taxon>Cytophagales</taxon>
        <taxon>Microscillaceae</taxon>
        <taxon>Microscilla</taxon>
    </lineage>
</organism>
<dbReference type="InterPro" id="IPR048760">
    <property type="entry name" value="VP0354-like_sensor_dom"/>
</dbReference>
<reference evidence="5 6" key="1">
    <citation type="submission" date="2007-01" db="EMBL/GenBank/DDBJ databases">
        <authorList>
            <person name="Haygood M."/>
            <person name="Podell S."/>
            <person name="Anderson C."/>
            <person name="Hopkinson B."/>
            <person name="Roe K."/>
            <person name="Barbeau K."/>
            <person name="Gaasterland T."/>
            <person name="Ferriera S."/>
            <person name="Johnson J."/>
            <person name="Kravitz S."/>
            <person name="Beeson K."/>
            <person name="Sutton G."/>
            <person name="Rogers Y.-H."/>
            <person name="Friedman R."/>
            <person name="Frazier M."/>
            <person name="Venter J.C."/>
        </authorList>
    </citation>
    <scope>NUCLEOTIDE SEQUENCE [LARGE SCALE GENOMIC DNA]</scope>
    <source>
        <strain evidence="5 6">ATCC 23134</strain>
    </source>
</reference>
<dbReference type="EMBL" id="AAWS01000026">
    <property type="protein sequence ID" value="EAY27133.1"/>
    <property type="molecule type" value="Genomic_DNA"/>
</dbReference>
<dbReference type="InterPro" id="IPR003018">
    <property type="entry name" value="GAF"/>
</dbReference>
<evidence type="ECO:0000256" key="3">
    <source>
        <dbReference type="SAM" id="Phobius"/>
    </source>
</evidence>
<keyword evidence="2" id="KW-0175">Coiled coil</keyword>
<dbReference type="Gene3D" id="6.10.340.10">
    <property type="match status" value="1"/>
</dbReference>
<dbReference type="Gene3D" id="3.30.450.20">
    <property type="entry name" value="PAS domain"/>
    <property type="match status" value="2"/>
</dbReference>
<feature type="transmembrane region" description="Helical" evidence="3">
    <location>
        <begin position="325"/>
        <end position="347"/>
    </location>
</feature>
<dbReference type="InterPro" id="IPR029151">
    <property type="entry name" value="Sensor-like_sf"/>
</dbReference>
<keyword evidence="3" id="KW-0472">Membrane</keyword>
<evidence type="ECO:0000259" key="4">
    <source>
        <dbReference type="PROSITE" id="PS50885"/>
    </source>
</evidence>
<dbReference type="eggNOG" id="COG2203">
    <property type="taxonomic scope" value="Bacteria"/>
</dbReference>
<keyword evidence="5" id="KW-0808">Transferase</keyword>
<gene>
    <name evidence="5" type="ORF">M23134_08407</name>
</gene>
<sequence length="1131" mass="129835">MLKLFRNLNISIKLALPVIVLLVLSIATYVILSDKYATDALYDQAKRKSKSEIKNEATQVEQFFQSAQTDLLFLSRLSQLNKLSADTTKEDASESLHTLTETFQQLARTRKVFSQIRFIDQNGQELIKVDYKNGNANSTERQALKNSKGEEFFVKTRQLQEGQFYHTTPYLKKDRKQTPDISQPTLTYATPVMDKNDQKSGMIVVDLDLNLLMDNLRAWEKNDNKIIKNKSHTNLSLLTSEGYYVYHTNNTLLWGKDLKMPTHNISEREPDQVQKLLSTHYNEPLIVDGHLYTSSKIVPNKDVANNYLVLLYKIPKGQLNVTSNLRINLVLVGLVFILITVFLIVGISSRRIVNRLSTLRNNVKQLMKGNIPETIETKSDDEIGEITHEINELTINISQMVNFADKVGTGDYSAKTKFKPDIVLGNTLIKMRDNLQRSATIQDRNNWVSDGLAKFSEVLRSQENLLKVGDEVIVGVVEYMSANQGALYMLSEDKEDELSLLAYYGIDKEATQQTIKIDHGLAGQAFRQGKTIHISDIPKDYGYISSITGKAAPNNVLIVPLTIQETVEGVLEISSFKVFEDFEVTFVEHLAEAIAITISSVKSNHKTKSLLQKSRESEKQLQLREEELNKNMQKLIAAQDEVENKTAQIEEQKKQIEKSLEEKTEQTEMLLAQEEEMRQNMEELQATQEAMSEKQRELEKAKKKLEVNEQVLKKAYKKARDRELEIKQKNEELKAQEEEIRQNMEELKATQEAMERKQIEIEGANKKLAANEKVLKLAYEQVKESESEIRKKNEEIVKQSQILEDAKDELERKNKKMAANERVLKKAYEKIQAQEQGLKDTINQLQTTEEELRQNMEELQTTQEALQEKSKSLEVKNKLITNSINYAKNIQTAILPKKEEMDTSFADYYVLYMPKDIVSGDFYWFRQVSDKMIYLAIVDCTGHGVPGALMSMIGSSILNRTLSEHKILEPGKILEHLHIGIRARLRQKEANTGDGMVVSMARIEELPNGEFDIIFSAAKQNIYYIEEDGEMKVIKGDRKSIGGWQRENYRTFSNQPVRLKKGTKIYFTTDGILDNPNPRRKRFGEKYLKHIIHENYNLPFETQKQILHEKLIAHQQDADQRDDITVIGIQL</sequence>
<dbReference type="Pfam" id="PF07228">
    <property type="entry name" value="SpoIIE"/>
    <property type="match status" value="1"/>
</dbReference>
<comment type="caution">
    <text evidence="5">The sequence shown here is derived from an EMBL/GenBank/DDBJ whole genome shotgun (WGS) entry which is preliminary data.</text>
</comment>
<dbReference type="Gene3D" id="3.30.450.40">
    <property type="match status" value="1"/>
</dbReference>
<dbReference type="InterPro" id="IPR052016">
    <property type="entry name" value="Bact_Sigma-Reg"/>
</dbReference>
<dbReference type="GO" id="GO:0007165">
    <property type="term" value="P:signal transduction"/>
    <property type="evidence" value="ECO:0007669"/>
    <property type="project" value="InterPro"/>
</dbReference>
<dbReference type="SUPFAM" id="SSF158472">
    <property type="entry name" value="HAMP domain-like"/>
    <property type="match status" value="1"/>
</dbReference>
<dbReference type="InterPro" id="IPR036457">
    <property type="entry name" value="PPM-type-like_dom_sf"/>
</dbReference>
<dbReference type="PANTHER" id="PTHR43156">
    <property type="entry name" value="STAGE II SPORULATION PROTEIN E-RELATED"/>
    <property type="match status" value="1"/>
</dbReference>
<dbReference type="RefSeq" id="WP_004156193.1">
    <property type="nucleotide sequence ID" value="NZ_AAWS01000026.1"/>
</dbReference>
<protein>
    <submittedName>
        <fullName evidence="5">Serine/threonine kinase with GAF domain</fullName>
    </submittedName>
</protein>
<dbReference type="eggNOG" id="COG1196">
    <property type="taxonomic scope" value="Bacteria"/>
</dbReference>
<name>A1ZR44_MICM2</name>
<keyword evidence="1" id="KW-0378">Hydrolase</keyword>
<dbReference type="eggNOG" id="COG2208">
    <property type="taxonomic scope" value="Bacteria"/>
</dbReference>
<dbReference type="CDD" id="cd06225">
    <property type="entry name" value="HAMP"/>
    <property type="match status" value="1"/>
</dbReference>
<dbReference type="GO" id="GO:0016020">
    <property type="term" value="C:membrane"/>
    <property type="evidence" value="ECO:0007669"/>
    <property type="project" value="InterPro"/>
</dbReference>
<keyword evidence="5" id="KW-0418">Kinase</keyword>
<feature type="domain" description="HAMP" evidence="4">
    <location>
        <begin position="350"/>
        <end position="402"/>
    </location>
</feature>
<dbReference type="Pfam" id="PF00672">
    <property type="entry name" value="HAMP"/>
    <property type="match status" value="1"/>
</dbReference>
<dbReference type="PROSITE" id="PS50885">
    <property type="entry name" value="HAMP"/>
    <property type="match status" value="1"/>
</dbReference>
<dbReference type="CDD" id="cd18773">
    <property type="entry name" value="PDC1_HK_sensor"/>
    <property type="match status" value="1"/>
</dbReference>
<accession>A1ZR44</accession>
<dbReference type="Proteomes" id="UP000004095">
    <property type="component" value="Unassembled WGS sequence"/>
</dbReference>
<feature type="coiled-coil region" evidence="2">
    <location>
        <begin position="611"/>
        <end position="876"/>
    </location>
</feature>
<dbReference type="Pfam" id="PF21623">
    <property type="entry name" value="HK_sensor_dom_bact"/>
    <property type="match status" value="1"/>
</dbReference>
<keyword evidence="6" id="KW-1185">Reference proteome</keyword>
<dbReference type="SMART" id="SM00304">
    <property type="entry name" value="HAMP"/>
    <property type="match status" value="1"/>
</dbReference>
<dbReference type="Pfam" id="PF13185">
    <property type="entry name" value="GAF_2"/>
    <property type="match status" value="1"/>
</dbReference>
<dbReference type="InterPro" id="IPR003660">
    <property type="entry name" value="HAMP_dom"/>
</dbReference>
<dbReference type="GO" id="GO:0016301">
    <property type="term" value="F:kinase activity"/>
    <property type="evidence" value="ECO:0007669"/>
    <property type="project" value="UniProtKB-KW"/>
</dbReference>
<proteinExistence type="predicted"/>
<evidence type="ECO:0000313" key="6">
    <source>
        <dbReference type="Proteomes" id="UP000004095"/>
    </source>
</evidence>
<feature type="transmembrane region" description="Helical" evidence="3">
    <location>
        <begin position="12"/>
        <end position="32"/>
    </location>
</feature>
<dbReference type="SMART" id="SM00331">
    <property type="entry name" value="PP2C_SIG"/>
    <property type="match status" value="1"/>
</dbReference>
<dbReference type="SUPFAM" id="SSF103190">
    <property type="entry name" value="Sensory domain-like"/>
    <property type="match status" value="2"/>
</dbReference>
<evidence type="ECO:0000256" key="2">
    <source>
        <dbReference type="SAM" id="Coils"/>
    </source>
</evidence>
<evidence type="ECO:0000256" key="1">
    <source>
        <dbReference type="ARBA" id="ARBA00022801"/>
    </source>
</evidence>
<dbReference type="Gene3D" id="3.60.40.10">
    <property type="entry name" value="PPM-type phosphatase domain"/>
    <property type="match status" value="1"/>
</dbReference>
<dbReference type="PANTHER" id="PTHR43156:SF9">
    <property type="entry name" value="HAMP DOMAIN-CONTAINING PROTEIN"/>
    <property type="match status" value="1"/>
</dbReference>
<dbReference type="eggNOG" id="COG3706">
    <property type="taxonomic scope" value="Bacteria"/>
</dbReference>
<dbReference type="SMART" id="SM00065">
    <property type="entry name" value="GAF"/>
    <property type="match status" value="1"/>
</dbReference>
<dbReference type="GO" id="GO:0016791">
    <property type="term" value="F:phosphatase activity"/>
    <property type="evidence" value="ECO:0007669"/>
    <property type="project" value="TreeGrafter"/>
</dbReference>